<dbReference type="Gene3D" id="1.25.10.10">
    <property type="entry name" value="Leucine-rich Repeat Variant"/>
    <property type="match status" value="1"/>
</dbReference>
<evidence type="ECO:0000259" key="3">
    <source>
        <dbReference type="Pfam" id="PF12074"/>
    </source>
</evidence>
<protein>
    <submittedName>
        <fullName evidence="5">Uncharacterized protein</fullName>
    </submittedName>
</protein>
<evidence type="ECO:0000313" key="6">
    <source>
        <dbReference type="Proteomes" id="UP000278143"/>
    </source>
</evidence>
<organism evidence="5 6">
    <name type="scientific">Syncephalis pseudoplumigaleata</name>
    <dbReference type="NCBI Taxonomy" id="1712513"/>
    <lineage>
        <taxon>Eukaryota</taxon>
        <taxon>Fungi</taxon>
        <taxon>Fungi incertae sedis</taxon>
        <taxon>Zoopagomycota</taxon>
        <taxon>Zoopagomycotina</taxon>
        <taxon>Zoopagomycetes</taxon>
        <taxon>Zoopagales</taxon>
        <taxon>Piptocephalidaceae</taxon>
        <taxon>Syncephalis</taxon>
    </lineage>
</organism>
<dbReference type="SUPFAM" id="SSF48371">
    <property type="entry name" value="ARM repeat"/>
    <property type="match status" value="1"/>
</dbReference>
<reference evidence="6" key="1">
    <citation type="journal article" date="2018" name="Nat. Microbiol.">
        <title>Leveraging single-cell genomics to expand the fungal tree of life.</title>
        <authorList>
            <person name="Ahrendt S.R."/>
            <person name="Quandt C.A."/>
            <person name="Ciobanu D."/>
            <person name="Clum A."/>
            <person name="Salamov A."/>
            <person name="Andreopoulos B."/>
            <person name="Cheng J.F."/>
            <person name="Woyke T."/>
            <person name="Pelin A."/>
            <person name="Henrissat B."/>
            <person name="Reynolds N.K."/>
            <person name="Benny G.L."/>
            <person name="Smith M.E."/>
            <person name="James T.Y."/>
            <person name="Grigoriev I.V."/>
        </authorList>
    </citation>
    <scope>NUCLEOTIDE SEQUENCE [LARGE SCALE GENOMIC DNA]</scope>
    <source>
        <strain evidence="6">Benny S71-1</strain>
    </source>
</reference>
<dbReference type="GO" id="GO:0034198">
    <property type="term" value="P:cellular response to amino acid starvation"/>
    <property type="evidence" value="ECO:0007669"/>
    <property type="project" value="TreeGrafter"/>
</dbReference>
<evidence type="ECO:0000256" key="2">
    <source>
        <dbReference type="ARBA" id="ARBA00022737"/>
    </source>
</evidence>
<dbReference type="GO" id="GO:0005829">
    <property type="term" value="C:cytosol"/>
    <property type="evidence" value="ECO:0007669"/>
    <property type="project" value="TreeGrafter"/>
</dbReference>
<accession>A0A4P9YUT0</accession>
<name>A0A4P9YUT0_9FUNG</name>
<evidence type="ECO:0000313" key="5">
    <source>
        <dbReference type="EMBL" id="RKP23528.1"/>
    </source>
</evidence>
<dbReference type="InterPro" id="IPR056810">
    <property type="entry name" value="GNC1-like_N"/>
</dbReference>
<dbReference type="OrthoDB" id="5148094at2759"/>
<dbReference type="Pfam" id="PF12074">
    <property type="entry name" value="Gcn1_N"/>
    <property type="match status" value="1"/>
</dbReference>
<dbReference type="GO" id="GO:0006417">
    <property type="term" value="P:regulation of translation"/>
    <property type="evidence" value="ECO:0007669"/>
    <property type="project" value="TreeGrafter"/>
</dbReference>
<dbReference type="GO" id="GO:0019887">
    <property type="term" value="F:protein kinase regulator activity"/>
    <property type="evidence" value="ECO:0007669"/>
    <property type="project" value="TreeGrafter"/>
</dbReference>
<sequence length="475" mass="52456">MAITSNLPVDDVAPSTVLLHFFISGESRALLAASTYTRDYLQPYPRTRTYAHTLSHPKPPAIDSTRVLSRYAALLSTHVAILRLMILTVSRYHDLPSRRLVLEVLEALSRFDVFYKAAVTILVEASAKAVQESSRVAATDRFVLLTWANKLCALWLAREEARTDAEHALWLALVECQAGLLNALLADQQARHRVQKAAMASVRRTVREAAIIQYYADNVWLAKQKPPRYVAVALSPFFARALTLDDVDQAVAPVLEKMLLRSPEIALSALQELTLAVSFDASTMFKSRWLAPLTTQLVSTSEAVRVDAAAAFTALVERSREQAVVETIVAEFMAPLVAGKVTTWLHRQIYYEQLAKFAGRFASIDVMLLNNAVTMLAKENNDTALEPLIALAVKMLFLQTTSNDQQQQQQQAADETSPAKAMTLLIKGLEHSKPAVRQAWYKALGHAMPDTLVLDQSSLVSALPDLLGVLLKAAL</sequence>
<dbReference type="Pfam" id="PF24993">
    <property type="entry name" value="GNC1_N"/>
    <property type="match status" value="1"/>
</dbReference>
<dbReference type="InterPro" id="IPR022716">
    <property type="entry name" value="Gcn1_N"/>
</dbReference>
<feature type="domain" description="Gcn1 N-terminal" evidence="3">
    <location>
        <begin position="346"/>
        <end position="452"/>
    </location>
</feature>
<dbReference type="InterPro" id="IPR016024">
    <property type="entry name" value="ARM-type_fold"/>
</dbReference>
<feature type="domain" description="Stalled ribosome sensor GCN1-like N-terminal" evidence="4">
    <location>
        <begin position="210"/>
        <end position="338"/>
    </location>
</feature>
<dbReference type="AlphaFoldDB" id="A0A4P9YUT0"/>
<evidence type="ECO:0000256" key="1">
    <source>
        <dbReference type="ARBA" id="ARBA00007366"/>
    </source>
</evidence>
<dbReference type="PANTHER" id="PTHR23346">
    <property type="entry name" value="TRANSLATIONAL ACTIVATOR GCN1-RELATED"/>
    <property type="match status" value="1"/>
</dbReference>
<keyword evidence="6" id="KW-1185">Reference proteome</keyword>
<dbReference type="EMBL" id="KZ990902">
    <property type="protein sequence ID" value="RKP23528.1"/>
    <property type="molecule type" value="Genomic_DNA"/>
</dbReference>
<evidence type="ECO:0000259" key="4">
    <source>
        <dbReference type="Pfam" id="PF24993"/>
    </source>
</evidence>
<proteinExistence type="inferred from homology"/>
<dbReference type="PANTHER" id="PTHR23346:SF7">
    <property type="entry name" value="STALLED RIBOSOME SENSOR GCN1"/>
    <property type="match status" value="1"/>
</dbReference>
<dbReference type="InterPro" id="IPR011989">
    <property type="entry name" value="ARM-like"/>
</dbReference>
<dbReference type="Proteomes" id="UP000278143">
    <property type="component" value="Unassembled WGS sequence"/>
</dbReference>
<gene>
    <name evidence="5" type="ORF">SYNPS1DRAFT_30717</name>
</gene>
<comment type="similarity">
    <text evidence="1">Belongs to the GCN1 family.</text>
</comment>
<keyword evidence="2" id="KW-0677">Repeat</keyword>